<proteinExistence type="predicted"/>
<evidence type="ECO:0000313" key="2">
    <source>
        <dbReference type="Proteomes" id="UP000189462"/>
    </source>
</evidence>
<accession>A0A1V3NV59</accession>
<dbReference type="Proteomes" id="UP000189462">
    <property type="component" value="Unassembled WGS sequence"/>
</dbReference>
<dbReference type="AlphaFoldDB" id="A0A1V3NV59"/>
<organism evidence="1 2">
    <name type="scientific">Thioalkalivibrio denitrificans</name>
    <dbReference type="NCBI Taxonomy" id="108003"/>
    <lineage>
        <taxon>Bacteria</taxon>
        <taxon>Pseudomonadati</taxon>
        <taxon>Pseudomonadota</taxon>
        <taxon>Gammaproteobacteria</taxon>
        <taxon>Chromatiales</taxon>
        <taxon>Ectothiorhodospiraceae</taxon>
        <taxon>Thioalkalivibrio</taxon>
    </lineage>
</organism>
<keyword evidence="2" id="KW-1185">Reference proteome</keyword>
<reference evidence="1 2" key="1">
    <citation type="submission" date="2017-02" db="EMBL/GenBank/DDBJ databases">
        <title>Genomic diversity within the haloalkaliphilic genus Thioalkalivibrio.</title>
        <authorList>
            <person name="Ahn A.-C."/>
            <person name="Meier-Kolthoff J."/>
            <person name="Overmars L."/>
            <person name="Richter M."/>
            <person name="Woyke T."/>
            <person name="Sorokin D.Y."/>
            <person name="Muyzer G."/>
        </authorList>
    </citation>
    <scope>NUCLEOTIDE SEQUENCE [LARGE SCALE GENOMIC DNA]</scope>
    <source>
        <strain evidence="1 2">ALJD</strain>
    </source>
</reference>
<name>A0A1V3NV59_9GAMM</name>
<gene>
    <name evidence="1" type="ORF">B1C78_00590</name>
</gene>
<protein>
    <submittedName>
        <fullName evidence="1">Uncharacterized protein</fullName>
    </submittedName>
</protein>
<dbReference type="RefSeq" id="WP_077277200.1">
    <property type="nucleotide sequence ID" value="NZ_MVBK01000001.1"/>
</dbReference>
<dbReference type="EMBL" id="MVBK01000001">
    <property type="protein sequence ID" value="OOG28864.1"/>
    <property type="molecule type" value="Genomic_DNA"/>
</dbReference>
<dbReference type="STRING" id="108003.B1C78_00590"/>
<sequence length="152" mass="17312">MTLDVDLKPLAHSICRMYGLPSDDGRFVVATDHVLHPGVYTLCAALAVAEQLWRDHFRGLAVLPLRQLDDEAQGRLGAGDTVSLAHLMSDSRFRVRSCTHRDAARLGLDFDVWCDAYADDLWATYHETGAHYENPDYERWLERSYARHHETS</sequence>
<evidence type="ECO:0000313" key="1">
    <source>
        <dbReference type="EMBL" id="OOG28864.1"/>
    </source>
</evidence>
<comment type="caution">
    <text evidence="1">The sequence shown here is derived from an EMBL/GenBank/DDBJ whole genome shotgun (WGS) entry which is preliminary data.</text>
</comment>